<sequence>MVQTGPIISRGFERNGSVIRWFRHGLAVWCECRSSRGLFIEFRVIKGNFRQDSSPPLGGHSWVLPAISAESMTMLAFNYLFGLTRLNFCRACMSLDSLPFVVTTLVGETSSAEV</sequence>
<reference evidence="1" key="1">
    <citation type="journal article" date="2023" name="G3 (Bethesda)">
        <title>Whole genome assemblies of Zophobas morio and Tenebrio molitor.</title>
        <authorList>
            <person name="Kaur S."/>
            <person name="Stinson S.A."/>
            <person name="diCenzo G.C."/>
        </authorList>
    </citation>
    <scope>NUCLEOTIDE SEQUENCE</scope>
    <source>
        <strain evidence="1">QUZm001</strain>
    </source>
</reference>
<proteinExistence type="predicted"/>
<evidence type="ECO:0000313" key="2">
    <source>
        <dbReference type="Proteomes" id="UP001168821"/>
    </source>
</evidence>
<gene>
    <name evidence="1" type="ORF">Zmor_000137</name>
</gene>
<keyword evidence="2" id="KW-1185">Reference proteome</keyword>
<organism evidence="1 2">
    <name type="scientific">Zophobas morio</name>
    <dbReference type="NCBI Taxonomy" id="2755281"/>
    <lineage>
        <taxon>Eukaryota</taxon>
        <taxon>Metazoa</taxon>
        <taxon>Ecdysozoa</taxon>
        <taxon>Arthropoda</taxon>
        <taxon>Hexapoda</taxon>
        <taxon>Insecta</taxon>
        <taxon>Pterygota</taxon>
        <taxon>Neoptera</taxon>
        <taxon>Endopterygota</taxon>
        <taxon>Coleoptera</taxon>
        <taxon>Polyphaga</taxon>
        <taxon>Cucujiformia</taxon>
        <taxon>Tenebrionidae</taxon>
        <taxon>Zophobas</taxon>
    </lineage>
</organism>
<dbReference type="Proteomes" id="UP001168821">
    <property type="component" value="Unassembled WGS sequence"/>
</dbReference>
<dbReference type="AlphaFoldDB" id="A0AA38MQ84"/>
<dbReference type="EMBL" id="JALNTZ010000001">
    <property type="protein sequence ID" value="KAJ3664581.1"/>
    <property type="molecule type" value="Genomic_DNA"/>
</dbReference>
<comment type="caution">
    <text evidence="1">The sequence shown here is derived from an EMBL/GenBank/DDBJ whole genome shotgun (WGS) entry which is preliminary data.</text>
</comment>
<accession>A0AA38MQ84</accession>
<protein>
    <submittedName>
        <fullName evidence="1">Uncharacterized protein</fullName>
    </submittedName>
</protein>
<evidence type="ECO:0000313" key="1">
    <source>
        <dbReference type="EMBL" id="KAJ3664581.1"/>
    </source>
</evidence>
<name>A0AA38MQ84_9CUCU</name>